<dbReference type="RefSeq" id="WP_210088753.1">
    <property type="nucleotide sequence ID" value="NZ_JAGGKG010000007.1"/>
</dbReference>
<gene>
    <name evidence="1" type="ORF">J2Z32_001736</name>
</gene>
<evidence type="ECO:0000313" key="1">
    <source>
        <dbReference type="EMBL" id="MBP1905108.1"/>
    </source>
</evidence>
<keyword evidence="2" id="KW-1185">Reference proteome</keyword>
<name>A0ABS4FRB0_9BACL</name>
<proteinExistence type="predicted"/>
<accession>A0ABS4FRB0</accession>
<dbReference type="EMBL" id="JAGGKG010000007">
    <property type="protein sequence ID" value="MBP1905108.1"/>
    <property type="molecule type" value="Genomic_DNA"/>
</dbReference>
<sequence length="69" mass="7989">MQYIHAPMMNQTVGEGANKEKYLNQWLMEGFQNKIVDAYGNHFNLIDGDTVFYHGNKSSRDDFGSYITH</sequence>
<comment type="caution">
    <text evidence="1">The sequence shown here is derived from an EMBL/GenBank/DDBJ whole genome shotgun (WGS) entry which is preliminary data.</text>
</comment>
<organism evidence="1 2">
    <name type="scientific">Paenibacillus turicensis</name>
    <dbReference type="NCBI Taxonomy" id="160487"/>
    <lineage>
        <taxon>Bacteria</taxon>
        <taxon>Bacillati</taxon>
        <taxon>Bacillota</taxon>
        <taxon>Bacilli</taxon>
        <taxon>Bacillales</taxon>
        <taxon>Paenibacillaceae</taxon>
        <taxon>Paenibacillus</taxon>
    </lineage>
</organism>
<dbReference type="Proteomes" id="UP001519272">
    <property type="component" value="Unassembled WGS sequence"/>
</dbReference>
<protein>
    <submittedName>
        <fullName evidence="1">Uncharacterized protein</fullName>
    </submittedName>
</protein>
<reference evidence="1 2" key="1">
    <citation type="submission" date="2021-03" db="EMBL/GenBank/DDBJ databases">
        <title>Genomic Encyclopedia of Type Strains, Phase IV (KMG-IV): sequencing the most valuable type-strain genomes for metagenomic binning, comparative biology and taxonomic classification.</title>
        <authorList>
            <person name="Goeker M."/>
        </authorList>
    </citation>
    <scope>NUCLEOTIDE SEQUENCE [LARGE SCALE GENOMIC DNA]</scope>
    <source>
        <strain evidence="1 2">DSM 14349</strain>
    </source>
</reference>
<evidence type="ECO:0000313" key="2">
    <source>
        <dbReference type="Proteomes" id="UP001519272"/>
    </source>
</evidence>